<keyword evidence="5" id="KW-0349">Heme</keyword>
<name>A0A6N6VF29_9HYPH</name>
<reference evidence="15 16" key="1">
    <citation type="submission" date="2019-09" db="EMBL/GenBank/DDBJ databases">
        <title>Parvibaculum sedimenti sp. nov., isolated from sediment.</title>
        <authorList>
            <person name="Wang Y."/>
        </authorList>
    </citation>
    <scope>NUCLEOTIDE SEQUENCE [LARGE SCALE GENOMIC DNA]</scope>
    <source>
        <strain evidence="15 16">HXT-9</strain>
    </source>
</reference>
<keyword evidence="10" id="KW-0408">Iron</keyword>
<dbReference type="InterPro" id="IPR016174">
    <property type="entry name" value="Di-haem_cyt_TM"/>
</dbReference>
<evidence type="ECO:0000256" key="4">
    <source>
        <dbReference type="ARBA" id="ARBA00022475"/>
    </source>
</evidence>
<dbReference type="InterPro" id="IPR052168">
    <property type="entry name" value="Cytochrome_b561_oxidase"/>
</dbReference>
<proteinExistence type="inferred from homology"/>
<keyword evidence="11 13" id="KW-0472">Membrane</keyword>
<comment type="similarity">
    <text evidence="12">Belongs to the cytochrome b561 family.</text>
</comment>
<dbReference type="GO" id="GO:0046872">
    <property type="term" value="F:metal ion binding"/>
    <property type="evidence" value="ECO:0007669"/>
    <property type="project" value="UniProtKB-KW"/>
</dbReference>
<comment type="caution">
    <text evidence="15">The sequence shown here is derived from an EMBL/GenBank/DDBJ whole genome shotgun (WGS) entry which is preliminary data.</text>
</comment>
<evidence type="ECO:0000256" key="3">
    <source>
        <dbReference type="ARBA" id="ARBA00022448"/>
    </source>
</evidence>
<comment type="cofactor">
    <cofactor evidence="1">
        <name>heme b</name>
        <dbReference type="ChEBI" id="CHEBI:60344"/>
    </cofactor>
</comment>
<evidence type="ECO:0000256" key="10">
    <source>
        <dbReference type="ARBA" id="ARBA00023004"/>
    </source>
</evidence>
<dbReference type="GO" id="GO:0009055">
    <property type="term" value="F:electron transfer activity"/>
    <property type="evidence" value="ECO:0007669"/>
    <property type="project" value="InterPro"/>
</dbReference>
<dbReference type="EMBL" id="WESC01000016">
    <property type="protein sequence ID" value="KAB7738789.1"/>
    <property type="molecule type" value="Genomic_DNA"/>
</dbReference>
<feature type="transmembrane region" description="Helical" evidence="13">
    <location>
        <begin position="145"/>
        <end position="166"/>
    </location>
</feature>
<comment type="subcellular location">
    <subcellularLocation>
        <location evidence="2">Cell membrane</location>
        <topology evidence="2">Multi-pass membrane protein</topology>
    </subcellularLocation>
</comment>
<evidence type="ECO:0000256" key="12">
    <source>
        <dbReference type="ARBA" id="ARBA00037975"/>
    </source>
</evidence>
<evidence type="ECO:0000256" key="5">
    <source>
        <dbReference type="ARBA" id="ARBA00022617"/>
    </source>
</evidence>
<evidence type="ECO:0000256" key="2">
    <source>
        <dbReference type="ARBA" id="ARBA00004651"/>
    </source>
</evidence>
<feature type="domain" description="Cytochrome b561 bacterial/Ni-hydrogenase" evidence="14">
    <location>
        <begin position="12"/>
        <end position="178"/>
    </location>
</feature>
<feature type="transmembrane region" description="Helical" evidence="13">
    <location>
        <begin position="18"/>
        <end position="37"/>
    </location>
</feature>
<feature type="transmembrane region" description="Helical" evidence="13">
    <location>
        <begin position="92"/>
        <end position="112"/>
    </location>
</feature>
<keyword evidence="16" id="KW-1185">Reference proteome</keyword>
<accession>A0A6N6VF29</accession>
<evidence type="ECO:0000313" key="16">
    <source>
        <dbReference type="Proteomes" id="UP000468901"/>
    </source>
</evidence>
<dbReference type="GO" id="GO:0022904">
    <property type="term" value="P:respiratory electron transport chain"/>
    <property type="evidence" value="ECO:0007669"/>
    <property type="project" value="InterPro"/>
</dbReference>
<dbReference type="PANTHER" id="PTHR30529:SF1">
    <property type="entry name" value="CYTOCHROME B561 HOMOLOG 2"/>
    <property type="match status" value="1"/>
</dbReference>
<gene>
    <name evidence="15" type="ORF">F2P47_15220</name>
</gene>
<dbReference type="InterPro" id="IPR011577">
    <property type="entry name" value="Cyt_b561_bac/Ni-Hgenase"/>
</dbReference>
<feature type="transmembrane region" description="Helical" evidence="13">
    <location>
        <begin position="49"/>
        <end position="72"/>
    </location>
</feature>
<keyword evidence="9 13" id="KW-1133">Transmembrane helix</keyword>
<evidence type="ECO:0000256" key="1">
    <source>
        <dbReference type="ARBA" id="ARBA00001970"/>
    </source>
</evidence>
<keyword evidence="4" id="KW-1003">Cell membrane</keyword>
<protein>
    <submittedName>
        <fullName evidence="15">Cytochrome b</fullName>
    </submittedName>
</protein>
<evidence type="ECO:0000259" key="14">
    <source>
        <dbReference type="Pfam" id="PF01292"/>
    </source>
</evidence>
<dbReference type="GO" id="GO:0020037">
    <property type="term" value="F:heme binding"/>
    <property type="evidence" value="ECO:0007669"/>
    <property type="project" value="TreeGrafter"/>
</dbReference>
<organism evidence="15 16">
    <name type="scientific">Parvibaculum sedimenti</name>
    <dbReference type="NCBI Taxonomy" id="2608632"/>
    <lineage>
        <taxon>Bacteria</taxon>
        <taxon>Pseudomonadati</taxon>
        <taxon>Pseudomonadota</taxon>
        <taxon>Alphaproteobacteria</taxon>
        <taxon>Hyphomicrobiales</taxon>
        <taxon>Parvibaculaceae</taxon>
        <taxon>Parvibaculum</taxon>
    </lineage>
</organism>
<sequence>MSEANMATVQPYSGVAKAFHWTIVVLIALMLYGGWTVEDLPKDERLGVMQIHAGVGITVLVLMLARLIYRLGHPAPALPADMPRWQVIASKAAHHGLYFFVILQPLLGLAIATTSKFNLQAFGVLGLQIAPNEAIHGIAEDLHGLNAWVIAALIAAHVVGALYHHFIRHDAVLKRMLPFAKV</sequence>
<evidence type="ECO:0000313" key="15">
    <source>
        <dbReference type="EMBL" id="KAB7738789.1"/>
    </source>
</evidence>
<dbReference type="Pfam" id="PF01292">
    <property type="entry name" value="Ni_hydr_CYTB"/>
    <property type="match status" value="1"/>
</dbReference>
<dbReference type="SUPFAM" id="SSF81342">
    <property type="entry name" value="Transmembrane di-heme cytochromes"/>
    <property type="match status" value="1"/>
</dbReference>
<evidence type="ECO:0000256" key="7">
    <source>
        <dbReference type="ARBA" id="ARBA00022723"/>
    </source>
</evidence>
<evidence type="ECO:0000256" key="9">
    <source>
        <dbReference type="ARBA" id="ARBA00022989"/>
    </source>
</evidence>
<dbReference type="Gene3D" id="1.20.950.20">
    <property type="entry name" value="Transmembrane di-heme cytochromes, Chain C"/>
    <property type="match status" value="1"/>
</dbReference>
<keyword evidence="7" id="KW-0479">Metal-binding</keyword>
<evidence type="ECO:0000256" key="6">
    <source>
        <dbReference type="ARBA" id="ARBA00022692"/>
    </source>
</evidence>
<dbReference type="GO" id="GO:0005886">
    <property type="term" value="C:plasma membrane"/>
    <property type="evidence" value="ECO:0007669"/>
    <property type="project" value="UniProtKB-SubCell"/>
</dbReference>
<keyword evidence="8" id="KW-0249">Electron transport</keyword>
<evidence type="ECO:0000256" key="13">
    <source>
        <dbReference type="SAM" id="Phobius"/>
    </source>
</evidence>
<dbReference type="AlphaFoldDB" id="A0A6N6VF29"/>
<keyword evidence="6 13" id="KW-0812">Transmembrane</keyword>
<dbReference type="RefSeq" id="WP_152217241.1">
    <property type="nucleotide sequence ID" value="NZ_JBAQYD010000312.1"/>
</dbReference>
<keyword evidence="3" id="KW-0813">Transport</keyword>
<evidence type="ECO:0000256" key="11">
    <source>
        <dbReference type="ARBA" id="ARBA00023136"/>
    </source>
</evidence>
<evidence type="ECO:0000256" key="8">
    <source>
        <dbReference type="ARBA" id="ARBA00022982"/>
    </source>
</evidence>
<dbReference type="Proteomes" id="UP000468901">
    <property type="component" value="Unassembled WGS sequence"/>
</dbReference>
<dbReference type="PANTHER" id="PTHR30529">
    <property type="entry name" value="CYTOCHROME B561"/>
    <property type="match status" value="1"/>
</dbReference>